<dbReference type="RefSeq" id="WP_126594822.1">
    <property type="nucleotide sequence ID" value="NZ_BIFQ01000001.1"/>
</dbReference>
<keyword evidence="1" id="KW-0597">Phosphoprotein</keyword>
<comment type="caution">
    <text evidence="3">The sequence shown here is derived from an EMBL/GenBank/DDBJ whole genome shotgun (WGS) entry which is preliminary data.</text>
</comment>
<organism evidence="3 4">
    <name type="scientific">Dictyobacter aurantiacus</name>
    <dbReference type="NCBI Taxonomy" id="1936993"/>
    <lineage>
        <taxon>Bacteria</taxon>
        <taxon>Bacillati</taxon>
        <taxon>Chloroflexota</taxon>
        <taxon>Ktedonobacteria</taxon>
        <taxon>Ktedonobacterales</taxon>
        <taxon>Dictyobacteraceae</taxon>
        <taxon>Dictyobacter</taxon>
    </lineage>
</organism>
<feature type="modified residue" description="4-aspartylphosphate" evidence="1">
    <location>
        <position position="54"/>
    </location>
</feature>
<feature type="domain" description="Response regulatory" evidence="2">
    <location>
        <begin position="4"/>
        <end position="117"/>
    </location>
</feature>
<evidence type="ECO:0000313" key="3">
    <source>
        <dbReference type="EMBL" id="GCE03566.1"/>
    </source>
</evidence>
<protein>
    <recommendedName>
        <fullName evidence="2">Response regulatory domain-containing protein</fullName>
    </recommendedName>
</protein>
<dbReference type="InterPro" id="IPR011006">
    <property type="entry name" value="CheY-like_superfamily"/>
</dbReference>
<evidence type="ECO:0000313" key="4">
    <source>
        <dbReference type="Proteomes" id="UP000287224"/>
    </source>
</evidence>
<dbReference type="GO" id="GO:0000160">
    <property type="term" value="P:phosphorelay signal transduction system"/>
    <property type="evidence" value="ECO:0007669"/>
    <property type="project" value="InterPro"/>
</dbReference>
<dbReference type="Gene3D" id="3.40.50.2300">
    <property type="match status" value="1"/>
</dbReference>
<dbReference type="Proteomes" id="UP000287224">
    <property type="component" value="Unassembled WGS sequence"/>
</dbReference>
<evidence type="ECO:0000259" key="2">
    <source>
        <dbReference type="PROSITE" id="PS50110"/>
    </source>
</evidence>
<dbReference type="SUPFAM" id="SSF52172">
    <property type="entry name" value="CheY-like"/>
    <property type="match status" value="1"/>
</dbReference>
<reference evidence="4" key="1">
    <citation type="submission" date="2018-12" db="EMBL/GenBank/DDBJ databases">
        <title>Tengunoibacter tsumagoiensis gen. nov., sp. nov., Dictyobacter kobayashii sp. nov., D. alpinus sp. nov., and D. joshuensis sp. nov. and description of Dictyobacteraceae fam. nov. within the order Ktedonobacterales isolated from Tengu-no-mugimeshi.</title>
        <authorList>
            <person name="Wang C.M."/>
            <person name="Zheng Y."/>
            <person name="Sakai Y."/>
            <person name="Toyoda A."/>
            <person name="Minakuchi Y."/>
            <person name="Abe K."/>
            <person name="Yokota A."/>
            <person name="Yabe S."/>
        </authorList>
    </citation>
    <scope>NUCLEOTIDE SEQUENCE [LARGE SCALE GENOMIC DNA]</scope>
    <source>
        <strain evidence="4">S-27</strain>
    </source>
</reference>
<dbReference type="OrthoDB" id="2381693at2"/>
<gene>
    <name evidence="3" type="ORF">KDAU_08950</name>
</gene>
<name>A0A401Z9T8_9CHLR</name>
<dbReference type="InterPro" id="IPR001789">
    <property type="entry name" value="Sig_transdc_resp-reg_receiver"/>
</dbReference>
<dbReference type="PROSITE" id="PS50110">
    <property type="entry name" value="RESPONSE_REGULATORY"/>
    <property type="match status" value="1"/>
</dbReference>
<sequence>MSITLIALEKDLFFAVKIRDTLRHHDMQSSVVRTLAAFEEGLTATPAPDIAVVDIATRGVDWEAAIRAARSHHVPVLAFGSHMDLEARAKALQAGALKVVANSKFASDMPGLLTRLLNTPADQTTADVDADSEDEE</sequence>
<dbReference type="EMBL" id="BIFQ01000001">
    <property type="protein sequence ID" value="GCE03566.1"/>
    <property type="molecule type" value="Genomic_DNA"/>
</dbReference>
<proteinExistence type="predicted"/>
<accession>A0A401Z9T8</accession>
<keyword evidence="4" id="KW-1185">Reference proteome</keyword>
<dbReference type="AlphaFoldDB" id="A0A401Z9T8"/>
<evidence type="ECO:0000256" key="1">
    <source>
        <dbReference type="PROSITE-ProRule" id="PRU00169"/>
    </source>
</evidence>